<dbReference type="EMBL" id="UPTC01000127">
    <property type="protein sequence ID" value="VBB26633.1"/>
    <property type="molecule type" value="Genomic_DNA"/>
</dbReference>
<keyword evidence="2" id="KW-1185">Reference proteome</keyword>
<organism evidence="1 2">
    <name type="scientific">Acanthocheilonema viteae</name>
    <name type="common">Filarial nematode worm</name>
    <name type="synonym">Dipetalonema viteae</name>
    <dbReference type="NCBI Taxonomy" id="6277"/>
    <lineage>
        <taxon>Eukaryota</taxon>
        <taxon>Metazoa</taxon>
        <taxon>Ecdysozoa</taxon>
        <taxon>Nematoda</taxon>
        <taxon>Chromadorea</taxon>
        <taxon>Rhabditida</taxon>
        <taxon>Spirurina</taxon>
        <taxon>Spiruromorpha</taxon>
        <taxon>Filarioidea</taxon>
        <taxon>Onchocercidae</taxon>
        <taxon>Acanthocheilonema</taxon>
    </lineage>
</organism>
<dbReference type="OrthoDB" id="5866754at2759"/>
<accession>A0A498SBZ4</accession>
<name>A0A498SBZ4_ACAVI</name>
<dbReference type="Proteomes" id="UP000276991">
    <property type="component" value="Unassembled WGS sequence"/>
</dbReference>
<feature type="non-terminal residue" evidence="1">
    <location>
        <position position="61"/>
    </location>
</feature>
<evidence type="ECO:0000313" key="1">
    <source>
        <dbReference type="EMBL" id="VBB26633.1"/>
    </source>
</evidence>
<protein>
    <submittedName>
        <fullName evidence="1">Uncharacterized protein</fullName>
    </submittedName>
</protein>
<dbReference type="AlphaFoldDB" id="A0A498SBZ4"/>
<sequence>MKALHRYDSKYEVFRASLYGNVLQLFSGRRFTGHNGVSTLENDSSYFKLLEADGDSLLVGA</sequence>
<gene>
    <name evidence="1" type="ORF">NAV_LOCUS1463</name>
</gene>
<proteinExistence type="predicted"/>
<evidence type="ECO:0000313" key="2">
    <source>
        <dbReference type="Proteomes" id="UP000276991"/>
    </source>
</evidence>
<reference evidence="1 2" key="1">
    <citation type="submission" date="2018-08" db="EMBL/GenBank/DDBJ databases">
        <authorList>
            <person name="Laetsch R D."/>
            <person name="Stevens L."/>
            <person name="Kumar S."/>
            <person name="Blaxter L. M."/>
        </authorList>
    </citation>
    <scope>NUCLEOTIDE SEQUENCE [LARGE SCALE GENOMIC DNA]</scope>
</reference>